<dbReference type="EMBL" id="JBJHZY010000003">
    <property type="protein sequence ID" value="MFL0269308.1"/>
    <property type="molecule type" value="Genomic_DNA"/>
</dbReference>
<feature type="transmembrane region" description="Helical" evidence="1">
    <location>
        <begin position="6"/>
        <end position="26"/>
    </location>
</feature>
<sequence length="68" mass="7591">MYERIIGGIILITFSIVLLTQPWQLFVRNGSLMVNQVKSKAIYVKSLRLLGATFLILGIVIVCSILIV</sequence>
<accession>A0ABW8TVS3</accession>
<protein>
    <submittedName>
        <fullName evidence="2">Uncharacterized protein</fullName>
    </submittedName>
</protein>
<proteinExistence type="predicted"/>
<keyword evidence="1" id="KW-0812">Transmembrane</keyword>
<comment type="caution">
    <text evidence="2">The sequence shown here is derived from an EMBL/GenBank/DDBJ whole genome shotgun (WGS) entry which is preliminary data.</text>
</comment>
<dbReference type="RefSeq" id="WP_406765935.1">
    <property type="nucleotide sequence ID" value="NZ_JBJHZY010000003.1"/>
</dbReference>
<keyword evidence="1" id="KW-1133">Transmembrane helix</keyword>
<evidence type="ECO:0000256" key="1">
    <source>
        <dbReference type="SAM" id="Phobius"/>
    </source>
</evidence>
<dbReference type="Proteomes" id="UP001623661">
    <property type="component" value="Unassembled WGS sequence"/>
</dbReference>
<keyword evidence="3" id="KW-1185">Reference proteome</keyword>
<name>A0ABW8TVS3_9CLOT</name>
<reference evidence="2 3" key="1">
    <citation type="submission" date="2024-11" db="EMBL/GenBank/DDBJ databases">
        <authorList>
            <person name="Heng Y.C."/>
            <person name="Lim A.C.H."/>
            <person name="Lee J.K.Y."/>
            <person name="Kittelmann S."/>
        </authorList>
    </citation>
    <scope>NUCLEOTIDE SEQUENCE [LARGE SCALE GENOMIC DNA]</scope>
    <source>
        <strain evidence="2 3">WILCCON 0202</strain>
    </source>
</reference>
<feature type="transmembrane region" description="Helical" evidence="1">
    <location>
        <begin position="47"/>
        <end position="67"/>
    </location>
</feature>
<evidence type="ECO:0000313" key="2">
    <source>
        <dbReference type="EMBL" id="MFL0269308.1"/>
    </source>
</evidence>
<organism evidence="2 3">
    <name type="scientific">Candidatus Clostridium radicumherbarum</name>
    <dbReference type="NCBI Taxonomy" id="3381662"/>
    <lineage>
        <taxon>Bacteria</taxon>
        <taxon>Bacillati</taxon>
        <taxon>Bacillota</taxon>
        <taxon>Clostridia</taxon>
        <taxon>Eubacteriales</taxon>
        <taxon>Clostridiaceae</taxon>
        <taxon>Clostridium</taxon>
    </lineage>
</organism>
<keyword evidence="1" id="KW-0472">Membrane</keyword>
<gene>
    <name evidence="2" type="ORF">ACJDUH_14560</name>
</gene>
<evidence type="ECO:0000313" key="3">
    <source>
        <dbReference type="Proteomes" id="UP001623661"/>
    </source>
</evidence>